<dbReference type="InterPro" id="IPR000683">
    <property type="entry name" value="Gfo/Idh/MocA-like_OxRdtase_N"/>
</dbReference>
<dbReference type="SUPFAM" id="SSF55347">
    <property type="entry name" value="Glyceraldehyde-3-phosphate dehydrogenase-like, C-terminal domain"/>
    <property type="match status" value="1"/>
</dbReference>
<dbReference type="Gene3D" id="3.40.50.720">
    <property type="entry name" value="NAD(P)-binding Rossmann-like Domain"/>
    <property type="match status" value="1"/>
</dbReference>
<dbReference type="Pfam" id="PF01408">
    <property type="entry name" value="GFO_IDH_MocA"/>
    <property type="match status" value="1"/>
</dbReference>
<dbReference type="GO" id="GO:0000166">
    <property type="term" value="F:nucleotide binding"/>
    <property type="evidence" value="ECO:0007669"/>
    <property type="project" value="InterPro"/>
</dbReference>
<dbReference type="AlphaFoldDB" id="A0A5M6IRL3"/>
<dbReference type="InterPro" id="IPR036291">
    <property type="entry name" value="NAD(P)-bd_dom_sf"/>
</dbReference>
<feature type="domain" description="Gfo/Idh/MocA-like oxidoreductase N-terminal" evidence="1">
    <location>
        <begin position="6"/>
        <end position="116"/>
    </location>
</feature>
<accession>A0A5M6IRL3</accession>
<dbReference type="InterPro" id="IPR051317">
    <property type="entry name" value="Gfo/Idh/MocA_oxidoreduct"/>
</dbReference>
<dbReference type="Pfam" id="PF22725">
    <property type="entry name" value="GFO_IDH_MocA_C3"/>
    <property type="match status" value="1"/>
</dbReference>
<sequence>MADRLISIGVIGAGIMGERLMRAALEHAADVVRVAGVWDPSPASLARISRELPPVPLLDSPEAVVAAADCVYVASPPASHLGHARRALAAGRALFCEKPLAVDPADARAFVAEAGAARAAVNFPFASSFAVQHLQSWIAEGVIGTPRSLGIEVAFATWPRSWQRDAAAWLDGPAQGGFTREVVSHFLFLARRLLGELVLQSGRARFPEPGLSERGLSARLTAGGVPVTLSGTVGTTVHDDHNVFTLTGSLGSVRLRDWSIAERLQAGTWHPDPDALPNARIRPLVLRRQLEGVAHLVAGEPHALATLAEAFEVQSVVEAILAEDGH</sequence>
<proteinExistence type="predicted"/>
<organism evidence="3 4">
    <name type="scientific">Rhodovastum atsumiense</name>
    <dbReference type="NCBI Taxonomy" id="504468"/>
    <lineage>
        <taxon>Bacteria</taxon>
        <taxon>Pseudomonadati</taxon>
        <taxon>Pseudomonadota</taxon>
        <taxon>Alphaproteobacteria</taxon>
        <taxon>Acetobacterales</taxon>
        <taxon>Acetobacteraceae</taxon>
        <taxon>Rhodovastum</taxon>
    </lineage>
</organism>
<comment type="caution">
    <text evidence="3">The sequence shown here is derived from an EMBL/GenBank/DDBJ whole genome shotgun (WGS) entry which is preliminary data.</text>
</comment>
<evidence type="ECO:0000259" key="1">
    <source>
        <dbReference type="Pfam" id="PF01408"/>
    </source>
</evidence>
<dbReference type="RefSeq" id="WP_150042022.1">
    <property type="nucleotide sequence ID" value="NZ_OW485601.1"/>
</dbReference>
<reference evidence="3 4" key="1">
    <citation type="submission" date="2019-09" db="EMBL/GenBank/DDBJ databases">
        <title>Genome sequence of Rhodovastum atsumiense, a diverse member of the Acetobacteraceae family of non-sulfur purple photosynthetic bacteria.</title>
        <authorList>
            <person name="Meyer T."/>
            <person name="Kyndt J."/>
        </authorList>
    </citation>
    <scope>NUCLEOTIDE SEQUENCE [LARGE SCALE GENOMIC DNA]</scope>
    <source>
        <strain evidence="3 4">DSM 21279</strain>
    </source>
</reference>
<dbReference type="Gene3D" id="3.30.360.10">
    <property type="entry name" value="Dihydrodipicolinate Reductase, domain 2"/>
    <property type="match status" value="1"/>
</dbReference>
<evidence type="ECO:0000259" key="2">
    <source>
        <dbReference type="Pfam" id="PF22725"/>
    </source>
</evidence>
<gene>
    <name evidence="3" type="ORF">F1189_16950</name>
</gene>
<dbReference type="SUPFAM" id="SSF51735">
    <property type="entry name" value="NAD(P)-binding Rossmann-fold domains"/>
    <property type="match status" value="1"/>
</dbReference>
<dbReference type="InterPro" id="IPR055170">
    <property type="entry name" value="GFO_IDH_MocA-like_dom"/>
</dbReference>
<feature type="domain" description="GFO/IDH/MocA-like oxidoreductase" evidence="2">
    <location>
        <begin position="131"/>
        <end position="254"/>
    </location>
</feature>
<dbReference type="OrthoDB" id="9781031at2"/>
<dbReference type="Proteomes" id="UP000325255">
    <property type="component" value="Unassembled WGS sequence"/>
</dbReference>
<dbReference type="PANTHER" id="PTHR43708:SF8">
    <property type="entry name" value="OXIDOREDUCTASE"/>
    <property type="match status" value="1"/>
</dbReference>
<evidence type="ECO:0000313" key="3">
    <source>
        <dbReference type="EMBL" id="KAA5610926.1"/>
    </source>
</evidence>
<protein>
    <submittedName>
        <fullName evidence="3">Gfo/Idh/MocA family oxidoreductase</fullName>
    </submittedName>
</protein>
<dbReference type="PANTHER" id="PTHR43708">
    <property type="entry name" value="CONSERVED EXPRESSED OXIDOREDUCTASE (EUROFUNG)"/>
    <property type="match status" value="1"/>
</dbReference>
<evidence type="ECO:0000313" key="4">
    <source>
        <dbReference type="Proteomes" id="UP000325255"/>
    </source>
</evidence>
<name>A0A5M6IRL3_9PROT</name>
<dbReference type="EMBL" id="VWPK01000026">
    <property type="protein sequence ID" value="KAA5610926.1"/>
    <property type="molecule type" value="Genomic_DNA"/>
</dbReference>
<keyword evidence="4" id="KW-1185">Reference proteome</keyword>